<dbReference type="GO" id="GO:0102130">
    <property type="term" value="F:malonyl-CoA methyltransferase activity"/>
    <property type="evidence" value="ECO:0007669"/>
    <property type="project" value="UniProtKB-EC"/>
</dbReference>
<dbReference type="EMBL" id="LR215973">
    <property type="protein sequence ID" value="VFA98622.1"/>
    <property type="molecule type" value="Genomic_DNA"/>
</dbReference>
<accession>A0A4U8VYQ8</accession>
<evidence type="ECO:0000256" key="1">
    <source>
        <dbReference type="SAM" id="MobiDB-lite"/>
    </source>
</evidence>
<evidence type="ECO:0000313" key="4">
    <source>
        <dbReference type="Proteomes" id="UP000290439"/>
    </source>
</evidence>
<keyword evidence="3" id="KW-0489">Methyltransferase</keyword>
<gene>
    <name evidence="3" type="primary">bioC_3</name>
    <name evidence="3" type="ORF">NCTC10797_02394</name>
</gene>
<dbReference type="Proteomes" id="UP000290439">
    <property type="component" value="Chromosome"/>
</dbReference>
<dbReference type="SUPFAM" id="SSF53335">
    <property type="entry name" value="S-adenosyl-L-methionine-dependent methyltransferases"/>
    <property type="match status" value="1"/>
</dbReference>
<dbReference type="Pfam" id="PF08241">
    <property type="entry name" value="Methyltransf_11"/>
    <property type="match status" value="1"/>
</dbReference>
<dbReference type="GO" id="GO:0032259">
    <property type="term" value="P:methylation"/>
    <property type="evidence" value="ECO:0007669"/>
    <property type="project" value="UniProtKB-KW"/>
</dbReference>
<feature type="region of interest" description="Disordered" evidence="1">
    <location>
        <begin position="159"/>
        <end position="178"/>
    </location>
</feature>
<dbReference type="PANTHER" id="PTHR43591">
    <property type="entry name" value="METHYLTRANSFERASE"/>
    <property type="match status" value="1"/>
</dbReference>
<protein>
    <submittedName>
        <fullName evidence="3">Malonyl-CoA O-methyltransferase BioC</fullName>
        <ecNumber evidence="3">2.1.1.197</ecNumber>
    </submittedName>
</protein>
<reference evidence="3 4" key="1">
    <citation type="submission" date="2019-02" db="EMBL/GenBank/DDBJ databases">
        <authorList>
            <consortium name="Pathogen Informatics"/>
        </authorList>
    </citation>
    <scope>NUCLEOTIDE SEQUENCE [LARGE SCALE GENOMIC DNA]</scope>
    <source>
        <strain evidence="3 4">3012STDY6756504</strain>
    </source>
</reference>
<dbReference type="InterPro" id="IPR013216">
    <property type="entry name" value="Methyltransf_11"/>
</dbReference>
<dbReference type="EC" id="2.1.1.197" evidence="3"/>
<evidence type="ECO:0000259" key="2">
    <source>
        <dbReference type="Pfam" id="PF08241"/>
    </source>
</evidence>
<dbReference type="InterPro" id="IPR029063">
    <property type="entry name" value="SAM-dependent_MTases_sf"/>
</dbReference>
<dbReference type="AlphaFoldDB" id="A0A4U8VYQ8"/>
<sequence length="278" mass="29131">MRQNWAEGAAGWTENEQLFDALYAPVTEAIIGAARLDDGRTMLDIGCGTGTLLAAGLAAGAAVTGIDVSPGMVEAARARVPEAAVVLGDAQVMDLTTTPGAPFDRIVSRFGVMFFDDPVAAFANIGRAATPGAGLTFACWREHSENPMFTLGTTVLTDRLGPRQDDPAPGAPGPTAFADPERLTSILTAAGWSDIAVTPLDFRCDYGIDGGDGVAQRLALILGTTTGRQARRVLEPEVGESGWAALLDEVRAELHRHLVDGVVRHPAATWLVTARRAG</sequence>
<dbReference type="GO" id="GO:0008757">
    <property type="term" value="F:S-adenosylmethionine-dependent methyltransferase activity"/>
    <property type="evidence" value="ECO:0007669"/>
    <property type="project" value="InterPro"/>
</dbReference>
<feature type="domain" description="Methyltransferase type 11" evidence="2">
    <location>
        <begin position="43"/>
        <end position="133"/>
    </location>
</feature>
<name>A0A4U8VYQ8_9NOCA</name>
<dbReference type="Gene3D" id="3.40.50.150">
    <property type="entry name" value="Vaccinia Virus protein VP39"/>
    <property type="match status" value="1"/>
</dbReference>
<evidence type="ECO:0000313" key="3">
    <source>
        <dbReference type="EMBL" id="VFA98622.1"/>
    </source>
</evidence>
<organism evidence="3 4">
    <name type="scientific">Nocardia cyriacigeorgica</name>
    <dbReference type="NCBI Taxonomy" id="135487"/>
    <lineage>
        <taxon>Bacteria</taxon>
        <taxon>Bacillati</taxon>
        <taxon>Actinomycetota</taxon>
        <taxon>Actinomycetes</taxon>
        <taxon>Mycobacteriales</taxon>
        <taxon>Nocardiaceae</taxon>
        <taxon>Nocardia</taxon>
    </lineage>
</organism>
<proteinExistence type="predicted"/>
<keyword evidence="3" id="KW-0808">Transferase</keyword>